<dbReference type="PANTHER" id="PTHR43540:SF1">
    <property type="entry name" value="ISOCHORISMATASE HYDROLASE"/>
    <property type="match status" value="1"/>
</dbReference>
<keyword evidence="1 3" id="KW-0378">Hydrolase</keyword>
<dbReference type="PANTHER" id="PTHR43540">
    <property type="entry name" value="PEROXYUREIDOACRYLATE/UREIDOACRYLATE AMIDOHYDROLASE-RELATED"/>
    <property type="match status" value="1"/>
</dbReference>
<dbReference type="Pfam" id="PF00857">
    <property type="entry name" value="Isochorismatase"/>
    <property type="match status" value="1"/>
</dbReference>
<dbReference type="InterPro" id="IPR050272">
    <property type="entry name" value="Isochorismatase-like_hydrls"/>
</dbReference>
<evidence type="ECO:0000259" key="2">
    <source>
        <dbReference type="Pfam" id="PF00857"/>
    </source>
</evidence>
<protein>
    <submittedName>
        <fullName evidence="3">Isochorismatase family cysteine hydrolase</fullName>
        <ecNumber evidence="3">3.-.-.-</ecNumber>
    </submittedName>
</protein>
<proteinExistence type="predicted"/>
<organism evidence="3">
    <name type="scientific">Leifsonia sp. NPDC080035</name>
    <dbReference type="NCBI Taxonomy" id="3143936"/>
    <lineage>
        <taxon>Bacteria</taxon>
        <taxon>Bacillati</taxon>
        <taxon>Actinomycetota</taxon>
        <taxon>Actinomycetes</taxon>
        <taxon>Micrococcales</taxon>
        <taxon>Microbacteriaceae</taxon>
        <taxon>Leifsonia</taxon>
    </lineage>
</organism>
<feature type="domain" description="Isochorismatase-like" evidence="2">
    <location>
        <begin position="11"/>
        <end position="182"/>
    </location>
</feature>
<evidence type="ECO:0000256" key="1">
    <source>
        <dbReference type="ARBA" id="ARBA00022801"/>
    </source>
</evidence>
<dbReference type="CDD" id="cd00431">
    <property type="entry name" value="cysteine_hydrolases"/>
    <property type="match status" value="1"/>
</dbReference>
<dbReference type="EC" id="3.-.-.-" evidence="3"/>
<dbReference type="SUPFAM" id="SSF52499">
    <property type="entry name" value="Isochorismatase-like hydrolases"/>
    <property type="match status" value="1"/>
</dbReference>
<name>A0AAU7GG97_9MICO</name>
<dbReference type="AlphaFoldDB" id="A0AAU7GG97"/>
<dbReference type="Gene3D" id="3.40.50.850">
    <property type="entry name" value="Isochorismatase-like"/>
    <property type="match status" value="1"/>
</dbReference>
<sequence length="191" mass="20110">MNDLVPNPAGTALLLMDLQEGIVGRHPDADSFLAGLLRAREAARAAGLTVGYVRVALTAEEAERIPATSRFAGAGARLDADSPATQIDARIAPAEGEIVVRKKRVGAFSTTDLGEQLDARGVDTLVLAGLVTSGVVLSTVRDAADRDYRLVVLEDGCWDSDPEVHRVLTEKVFARGGVTVTSIDDFIASLA</sequence>
<gene>
    <name evidence="3" type="ORF">AAME72_06690</name>
</gene>
<accession>A0AAU7GG97</accession>
<evidence type="ECO:0000313" key="3">
    <source>
        <dbReference type="EMBL" id="XBM49544.1"/>
    </source>
</evidence>
<reference evidence="3" key="1">
    <citation type="submission" date="2024-05" db="EMBL/GenBank/DDBJ databases">
        <title>The Natural Products Discovery Center: Release of the First 8490 Sequenced Strains for Exploring Actinobacteria Biosynthetic Diversity.</title>
        <authorList>
            <person name="Kalkreuter E."/>
            <person name="Kautsar S.A."/>
            <person name="Yang D."/>
            <person name="Bader C.D."/>
            <person name="Teijaro C.N."/>
            <person name="Fluegel L."/>
            <person name="Davis C.M."/>
            <person name="Simpson J.R."/>
            <person name="Lauterbach L."/>
            <person name="Steele A.D."/>
            <person name="Gui C."/>
            <person name="Meng S."/>
            <person name="Li G."/>
            <person name="Viehrig K."/>
            <person name="Ye F."/>
            <person name="Su P."/>
            <person name="Kiefer A.F."/>
            <person name="Nichols A."/>
            <person name="Cepeda A.J."/>
            <person name="Yan W."/>
            <person name="Fan B."/>
            <person name="Jiang Y."/>
            <person name="Adhikari A."/>
            <person name="Zheng C.-J."/>
            <person name="Schuster L."/>
            <person name="Cowan T.M."/>
            <person name="Smanski M.J."/>
            <person name="Chevrette M.G."/>
            <person name="de Carvalho L.P.S."/>
            <person name="Shen B."/>
        </authorList>
    </citation>
    <scope>NUCLEOTIDE SEQUENCE</scope>
    <source>
        <strain evidence="3">NPDC080035</strain>
    </source>
</reference>
<dbReference type="GO" id="GO:0016787">
    <property type="term" value="F:hydrolase activity"/>
    <property type="evidence" value="ECO:0007669"/>
    <property type="project" value="UniProtKB-KW"/>
</dbReference>
<dbReference type="InterPro" id="IPR000868">
    <property type="entry name" value="Isochorismatase-like_dom"/>
</dbReference>
<dbReference type="RefSeq" id="WP_348789462.1">
    <property type="nucleotide sequence ID" value="NZ_CP157390.1"/>
</dbReference>
<dbReference type="InterPro" id="IPR036380">
    <property type="entry name" value="Isochorismatase-like_sf"/>
</dbReference>
<dbReference type="EMBL" id="CP157390">
    <property type="protein sequence ID" value="XBM49544.1"/>
    <property type="molecule type" value="Genomic_DNA"/>
</dbReference>